<dbReference type="EMBL" id="GL379825">
    <property type="protein sequence ID" value="EGT49217.1"/>
    <property type="molecule type" value="Genomic_DNA"/>
</dbReference>
<evidence type="ECO:0000313" key="3">
    <source>
        <dbReference type="EMBL" id="EGT49217.1"/>
    </source>
</evidence>
<organism evidence="4">
    <name type="scientific">Caenorhabditis brenneri</name>
    <name type="common">Nematode worm</name>
    <dbReference type="NCBI Taxonomy" id="135651"/>
    <lineage>
        <taxon>Eukaryota</taxon>
        <taxon>Metazoa</taxon>
        <taxon>Ecdysozoa</taxon>
        <taxon>Nematoda</taxon>
        <taxon>Chromadorea</taxon>
        <taxon>Rhabditida</taxon>
        <taxon>Rhabditina</taxon>
        <taxon>Rhabditomorpha</taxon>
        <taxon>Rhabditoidea</taxon>
        <taxon>Rhabditidae</taxon>
        <taxon>Peloderinae</taxon>
        <taxon>Caenorhabditis</taxon>
    </lineage>
</organism>
<feature type="domain" description="F-box" evidence="1">
    <location>
        <begin position="7"/>
        <end position="48"/>
    </location>
</feature>
<dbReference type="OMA" id="TEMIFTI"/>
<dbReference type="Pfam" id="PF01827">
    <property type="entry name" value="FTH"/>
    <property type="match status" value="1"/>
</dbReference>
<feature type="domain" description="DUF38" evidence="2">
    <location>
        <begin position="152"/>
        <end position="220"/>
    </location>
</feature>
<dbReference type="HOGENOM" id="CLU_1016451_0_0_1"/>
<sequence>MPLQPIWQDLPFEFKRNVVKKLDCKSRISLQKCSKSDQYLVQSVPFFINSILLTISPDDVDQNIRSAKSELMIIEKPLSNSLYWKTDDHNVIIDTLKSLIMNPRANVEEMILNTKKNPAEFMKLILGKSNSLKFQVERLYWANSGKISKTTKEREDCLKFFNSFDTVKLKKLELKIPQKRLMEELMKTDQLKSAKQIFLKSQIENDQLDNVLHAKELRVHHFYEQGIMKHRFDIGDHTAEDGEALIIYLKIDRLSVIGAVCRVDHIHEDSRSIY</sequence>
<dbReference type="Proteomes" id="UP000008068">
    <property type="component" value="Unassembled WGS sequence"/>
</dbReference>
<dbReference type="InterPro" id="IPR042317">
    <property type="entry name" value="She-1-like"/>
</dbReference>
<dbReference type="eggNOG" id="ENOG502TGIX">
    <property type="taxonomic scope" value="Eukaryota"/>
</dbReference>
<evidence type="ECO:0000313" key="4">
    <source>
        <dbReference type="Proteomes" id="UP000008068"/>
    </source>
</evidence>
<reference evidence="4" key="1">
    <citation type="submission" date="2011-07" db="EMBL/GenBank/DDBJ databases">
        <authorList>
            <consortium name="Caenorhabditis brenneri Sequencing and Analysis Consortium"/>
            <person name="Wilson R.K."/>
        </authorList>
    </citation>
    <scope>NUCLEOTIDE SEQUENCE [LARGE SCALE GENOMIC DNA]</scope>
    <source>
        <strain evidence="4">PB2801</strain>
    </source>
</reference>
<name>G0N0L1_CAEBE</name>
<dbReference type="Pfam" id="PF00646">
    <property type="entry name" value="F-box"/>
    <property type="match status" value="1"/>
</dbReference>
<accession>G0N0L1</accession>
<dbReference type="InterPro" id="IPR001810">
    <property type="entry name" value="F-box_dom"/>
</dbReference>
<proteinExistence type="predicted"/>
<dbReference type="InParanoid" id="G0N0L1"/>
<dbReference type="PANTHER" id="PTHR31006:SF17">
    <property type="entry name" value="FBA_2 DOMAIN-CONTAINING PROTEIN"/>
    <property type="match status" value="1"/>
</dbReference>
<keyword evidence="4" id="KW-1185">Reference proteome</keyword>
<dbReference type="AlphaFoldDB" id="G0N0L1"/>
<evidence type="ECO:0000259" key="1">
    <source>
        <dbReference type="Pfam" id="PF00646"/>
    </source>
</evidence>
<protein>
    <submittedName>
        <fullName evidence="3">Uncharacterized protein</fullName>
    </submittedName>
</protein>
<dbReference type="PANTHER" id="PTHR31006">
    <property type="entry name" value="F-BOX DOMAIN-CONTAINING PROTEIN-RELATED-RELATED"/>
    <property type="match status" value="1"/>
</dbReference>
<gene>
    <name evidence="3" type="ORF">CAEBREN_22855</name>
</gene>
<dbReference type="InterPro" id="IPR002900">
    <property type="entry name" value="DUF38/FTH_CAE_spp"/>
</dbReference>
<evidence type="ECO:0000259" key="2">
    <source>
        <dbReference type="Pfam" id="PF01827"/>
    </source>
</evidence>